<dbReference type="InterPro" id="IPR000885">
    <property type="entry name" value="Fib_collagen_C"/>
</dbReference>
<gene>
    <name evidence="6" type="ORF">L9F63_027155</name>
</gene>
<dbReference type="AlphaFoldDB" id="A0AAD8ACK8"/>
<evidence type="ECO:0000313" key="7">
    <source>
        <dbReference type="Proteomes" id="UP001233999"/>
    </source>
</evidence>
<evidence type="ECO:0000256" key="1">
    <source>
        <dbReference type="ARBA" id="ARBA00004613"/>
    </source>
</evidence>
<comment type="caution">
    <text evidence="6">The sequence shown here is derived from an EMBL/GenBank/DDBJ whole genome shotgun (WGS) entry which is preliminary data.</text>
</comment>
<dbReference type="GO" id="GO:0005576">
    <property type="term" value="C:extracellular region"/>
    <property type="evidence" value="ECO:0007669"/>
    <property type="project" value="UniProtKB-SubCell"/>
</dbReference>
<feature type="non-terminal residue" evidence="6">
    <location>
        <position position="234"/>
    </location>
</feature>
<dbReference type="GO" id="GO:0005201">
    <property type="term" value="F:extracellular matrix structural constituent"/>
    <property type="evidence" value="ECO:0007669"/>
    <property type="project" value="InterPro"/>
</dbReference>
<dbReference type="Pfam" id="PF01410">
    <property type="entry name" value="COLFI"/>
    <property type="match status" value="2"/>
</dbReference>
<evidence type="ECO:0000259" key="5">
    <source>
        <dbReference type="PROSITE" id="PS51461"/>
    </source>
</evidence>
<evidence type="ECO:0000313" key="6">
    <source>
        <dbReference type="EMBL" id="KAJ9596220.1"/>
    </source>
</evidence>
<feature type="region of interest" description="Disordered" evidence="4">
    <location>
        <begin position="1"/>
        <end position="36"/>
    </location>
</feature>
<comment type="subcellular location">
    <subcellularLocation>
        <location evidence="1">Secreted</location>
    </subcellularLocation>
</comment>
<dbReference type="EMBL" id="JASPKZ010002112">
    <property type="protein sequence ID" value="KAJ9596220.1"/>
    <property type="molecule type" value="Genomic_DNA"/>
</dbReference>
<evidence type="ECO:0000256" key="2">
    <source>
        <dbReference type="ARBA" id="ARBA00022525"/>
    </source>
</evidence>
<keyword evidence="7" id="KW-1185">Reference proteome</keyword>
<reference evidence="6" key="2">
    <citation type="submission" date="2023-05" db="EMBL/GenBank/DDBJ databases">
        <authorList>
            <person name="Fouks B."/>
        </authorList>
    </citation>
    <scope>NUCLEOTIDE SEQUENCE</scope>
    <source>
        <strain evidence="6">Stay&amp;Tobe</strain>
        <tissue evidence="6">Testes</tissue>
    </source>
</reference>
<accession>A0AAD8ACK8</accession>
<dbReference type="GO" id="GO:0005581">
    <property type="term" value="C:collagen trimer"/>
    <property type="evidence" value="ECO:0007669"/>
    <property type="project" value="UniProtKB-KW"/>
</dbReference>
<organism evidence="6 7">
    <name type="scientific">Diploptera punctata</name>
    <name type="common">Pacific beetle cockroach</name>
    <dbReference type="NCBI Taxonomy" id="6984"/>
    <lineage>
        <taxon>Eukaryota</taxon>
        <taxon>Metazoa</taxon>
        <taxon>Ecdysozoa</taxon>
        <taxon>Arthropoda</taxon>
        <taxon>Hexapoda</taxon>
        <taxon>Insecta</taxon>
        <taxon>Pterygota</taxon>
        <taxon>Neoptera</taxon>
        <taxon>Polyneoptera</taxon>
        <taxon>Dictyoptera</taxon>
        <taxon>Blattodea</taxon>
        <taxon>Blaberoidea</taxon>
        <taxon>Blaberidae</taxon>
        <taxon>Diplopterinae</taxon>
        <taxon>Diploptera</taxon>
    </lineage>
</organism>
<evidence type="ECO:0000256" key="3">
    <source>
        <dbReference type="ARBA" id="ARBA00023119"/>
    </source>
</evidence>
<keyword evidence="3" id="KW-0176">Collagen</keyword>
<evidence type="ECO:0000256" key="4">
    <source>
        <dbReference type="SAM" id="MobiDB-lite"/>
    </source>
</evidence>
<dbReference type="SMART" id="SM00038">
    <property type="entry name" value="COLFI"/>
    <property type="match status" value="1"/>
</dbReference>
<protein>
    <recommendedName>
        <fullName evidence="5">Fibrillar collagen NC1 domain-containing protein</fullName>
    </recommendedName>
</protein>
<sequence>MNYNPIDLDEIPETKSKDGSKKNKSKKGDPKEDLGGKFLDMYSSIYTMRQDLDRMRKPVGTREHPVRTCKDLFYGHPQFKDGWYWIDPNLGMSDDAVFVFCNMTGSGETCVGGFRITYETIGVVQMTFLRLLSQEAYQNFTYTCINSAAWFNLKTNNNEMAIKMLGENEVEFSADGIRPNILSDGCKTRKSKSETVFEVRTKKLGHLPIVDFYPVDYGLPHQAFGFQVGPVCFK</sequence>
<dbReference type="Gene3D" id="2.60.120.1000">
    <property type="match status" value="2"/>
</dbReference>
<dbReference type="Proteomes" id="UP001233999">
    <property type="component" value="Unassembled WGS sequence"/>
</dbReference>
<reference evidence="6" key="1">
    <citation type="journal article" date="2023" name="IScience">
        <title>Live-bearing cockroach genome reveals convergent evolutionary mechanisms linked to viviparity in insects and beyond.</title>
        <authorList>
            <person name="Fouks B."/>
            <person name="Harrison M.C."/>
            <person name="Mikhailova A.A."/>
            <person name="Marchal E."/>
            <person name="English S."/>
            <person name="Carruthers M."/>
            <person name="Jennings E.C."/>
            <person name="Chiamaka E.L."/>
            <person name="Frigard R.A."/>
            <person name="Pippel M."/>
            <person name="Attardo G.M."/>
            <person name="Benoit J.B."/>
            <person name="Bornberg-Bauer E."/>
            <person name="Tobe S.S."/>
        </authorList>
    </citation>
    <scope>NUCLEOTIDE SEQUENCE</scope>
    <source>
        <strain evidence="6">Stay&amp;Tobe</strain>
    </source>
</reference>
<proteinExistence type="predicted"/>
<feature type="domain" description="Fibrillar collagen NC1" evidence="5">
    <location>
        <begin position="39"/>
        <end position="234"/>
    </location>
</feature>
<dbReference type="PROSITE" id="PS51461">
    <property type="entry name" value="NC1_FIB"/>
    <property type="match status" value="1"/>
</dbReference>
<name>A0AAD8ACK8_DIPPU</name>
<keyword evidence="2" id="KW-0964">Secreted</keyword>
<feature type="compositionally biased region" description="Basic and acidic residues" evidence="4">
    <location>
        <begin position="12"/>
        <end position="35"/>
    </location>
</feature>